<accession>A0A4R6U5I4</accession>
<dbReference type="EMBL" id="SNYJ01000010">
    <property type="protein sequence ID" value="TDQ38294.1"/>
    <property type="molecule type" value="Genomic_DNA"/>
</dbReference>
<feature type="domain" description="SLH" evidence="4">
    <location>
        <begin position="1904"/>
        <end position="1966"/>
    </location>
</feature>
<dbReference type="PANTHER" id="PTHR43143:SF5">
    <property type="entry name" value="SECRETED PROTEIN"/>
    <property type="match status" value="1"/>
</dbReference>
<organism evidence="6 7">
    <name type="scientific">Aureibacillus halotolerans</name>
    <dbReference type="NCBI Taxonomy" id="1508390"/>
    <lineage>
        <taxon>Bacteria</taxon>
        <taxon>Bacillati</taxon>
        <taxon>Bacillota</taxon>
        <taxon>Bacilli</taxon>
        <taxon>Bacillales</taxon>
        <taxon>Bacillaceae</taxon>
        <taxon>Aureibacillus</taxon>
    </lineage>
</organism>
<evidence type="ECO:0000256" key="1">
    <source>
        <dbReference type="ARBA" id="ARBA00022729"/>
    </source>
</evidence>
<evidence type="ECO:0000313" key="7">
    <source>
        <dbReference type="Proteomes" id="UP000295632"/>
    </source>
</evidence>
<dbReference type="SUPFAM" id="SSF74853">
    <property type="entry name" value="Lamin A/C globular tail domain"/>
    <property type="match status" value="2"/>
</dbReference>
<evidence type="ECO:0000259" key="5">
    <source>
        <dbReference type="PROSITE" id="PS51841"/>
    </source>
</evidence>
<evidence type="ECO:0000256" key="3">
    <source>
        <dbReference type="SAM" id="SignalP"/>
    </source>
</evidence>
<dbReference type="Gene3D" id="3.60.21.10">
    <property type="match status" value="1"/>
</dbReference>
<dbReference type="PROSITE" id="PS51272">
    <property type="entry name" value="SLH"/>
    <property type="match status" value="3"/>
</dbReference>
<dbReference type="Gene3D" id="2.60.40.1260">
    <property type="entry name" value="Lamin Tail domain"/>
    <property type="match status" value="1"/>
</dbReference>
<feature type="chain" id="PRO_5020650500" evidence="3">
    <location>
        <begin position="35"/>
        <end position="2024"/>
    </location>
</feature>
<reference evidence="6 7" key="1">
    <citation type="submission" date="2019-03" db="EMBL/GenBank/DDBJ databases">
        <title>Genomic Encyclopedia of Type Strains, Phase IV (KMG-IV): sequencing the most valuable type-strain genomes for metagenomic binning, comparative biology and taxonomic classification.</title>
        <authorList>
            <person name="Goeker M."/>
        </authorList>
    </citation>
    <scope>NUCLEOTIDE SEQUENCE [LARGE SCALE GENOMIC DNA]</scope>
    <source>
        <strain evidence="6 7">DSM 28697</strain>
    </source>
</reference>
<dbReference type="Pfam" id="PF00395">
    <property type="entry name" value="SLH"/>
    <property type="match status" value="3"/>
</dbReference>
<dbReference type="Proteomes" id="UP000295632">
    <property type="component" value="Unassembled WGS sequence"/>
</dbReference>
<proteinExistence type="predicted"/>
<feature type="region of interest" description="Disordered" evidence="2">
    <location>
        <begin position="36"/>
        <end position="57"/>
    </location>
</feature>
<feature type="compositionally biased region" description="Low complexity" evidence="2">
    <location>
        <begin position="37"/>
        <end position="51"/>
    </location>
</feature>
<evidence type="ECO:0000256" key="2">
    <source>
        <dbReference type="SAM" id="MobiDB-lite"/>
    </source>
</evidence>
<dbReference type="InterPro" id="IPR001119">
    <property type="entry name" value="SLH_dom"/>
</dbReference>
<feature type="region of interest" description="Disordered" evidence="2">
    <location>
        <begin position="1604"/>
        <end position="1669"/>
    </location>
</feature>
<dbReference type="Pfam" id="PF00149">
    <property type="entry name" value="Metallophos"/>
    <property type="match status" value="1"/>
</dbReference>
<feature type="domain" description="LTD" evidence="5">
    <location>
        <begin position="467"/>
        <end position="606"/>
    </location>
</feature>
<feature type="region of interest" description="Disordered" evidence="2">
    <location>
        <begin position="150"/>
        <end position="190"/>
    </location>
</feature>
<dbReference type="RefSeq" id="WP_133580873.1">
    <property type="nucleotide sequence ID" value="NZ_SNYJ01000010.1"/>
</dbReference>
<feature type="domain" description="SLH" evidence="4">
    <location>
        <begin position="1843"/>
        <end position="1903"/>
    </location>
</feature>
<evidence type="ECO:0000259" key="4">
    <source>
        <dbReference type="PROSITE" id="PS51272"/>
    </source>
</evidence>
<gene>
    <name evidence="6" type="ORF">EV213_11034</name>
</gene>
<dbReference type="InterPro" id="IPR036415">
    <property type="entry name" value="Lamin_tail_dom_sf"/>
</dbReference>
<dbReference type="InterPro" id="IPR051918">
    <property type="entry name" value="STPP_CPPED1"/>
</dbReference>
<dbReference type="OrthoDB" id="9772095at2"/>
<feature type="domain" description="LTD" evidence="5">
    <location>
        <begin position="193"/>
        <end position="316"/>
    </location>
</feature>
<dbReference type="InterPro" id="IPR029052">
    <property type="entry name" value="Metallo-depent_PP-like"/>
</dbReference>
<name>A0A4R6U5I4_9BACI</name>
<dbReference type="PANTHER" id="PTHR43143">
    <property type="entry name" value="METALLOPHOSPHOESTERASE, CALCINEURIN SUPERFAMILY"/>
    <property type="match status" value="1"/>
</dbReference>
<dbReference type="InterPro" id="IPR001322">
    <property type="entry name" value="Lamin_tail_dom"/>
</dbReference>
<keyword evidence="7" id="KW-1185">Reference proteome</keyword>
<dbReference type="SUPFAM" id="SSF56300">
    <property type="entry name" value="Metallo-dependent phosphatases"/>
    <property type="match status" value="1"/>
</dbReference>
<protein>
    <submittedName>
        <fullName evidence="6">S-layer family protein</fullName>
    </submittedName>
</protein>
<dbReference type="InterPro" id="IPR004843">
    <property type="entry name" value="Calcineurin-like_PHP"/>
</dbReference>
<dbReference type="GO" id="GO:0016787">
    <property type="term" value="F:hydrolase activity"/>
    <property type="evidence" value="ECO:0007669"/>
    <property type="project" value="InterPro"/>
</dbReference>
<feature type="compositionally biased region" description="Acidic residues" evidence="2">
    <location>
        <begin position="153"/>
        <end position="167"/>
    </location>
</feature>
<evidence type="ECO:0000313" key="6">
    <source>
        <dbReference type="EMBL" id="TDQ38294.1"/>
    </source>
</evidence>
<feature type="signal peptide" evidence="3">
    <location>
        <begin position="1"/>
        <end position="34"/>
    </location>
</feature>
<feature type="compositionally biased region" description="Acidic residues" evidence="2">
    <location>
        <begin position="1614"/>
        <end position="1653"/>
    </location>
</feature>
<dbReference type="Pfam" id="PF00932">
    <property type="entry name" value="LTD"/>
    <property type="match status" value="2"/>
</dbReference>
<feature type="domain" description="SLH" evidence="4">
    <location>
        <begin position="1968"/>
        <end position="2024"/>
    </location>
</feature>
<keyword evidence="1 3" id="KW-0732">Signal</keyword>
<comment type="caution">
    <text evidence="6">The sequence shown here is derived from an EMBL/GenBank/DDBJ whole genome shotgun (WGS) entry which is preliminary data.</text>
</comment>
<sequence>MPTFNHRKWPSAALAGMLVISGTLSYPLSPTVHANDTTTETNTSVQTEVEQSPFQHTPPTTILANEETTISASISSEQLENIVLLYKTATNTINQKMMEDQGNGTYKTTFTPEELQDIDTLFYSIEAMSSESAYRFPTAADSWHEVPVTPANNEEESSAPPVEEDTAEQPKPDTDNSTPVEDALNEDEADLESQPPFYITELLPNSENVNGSDGYEFIEIANNQSESVDFSGFTLHYNYPEDKPSQNWSLTQNAMIAPGETIVIWIKNSGNQDLTNADFNGHYGTDLSDAQLFQIEADGMANAAERELSIENAAGDVLVSASYIDGDADEAGKSIVYHYPNSGTVMTKVGPGDSTPGVLQNNQVPSTRVAPIDNENASMTIEHNAPSSLAYDQATLEAMVQGADRVQIVVTTEHSTHTMAMENTDGANHYGATLPMEWLWTGKLSYKIQAIKRNTTESTEDFSVDVSLPDVDVQSLSPFLITEVVPDSANVSGADGYEYIEVYNTTDTDLPFTNYRLQYRYPNNGPASDLMWDAEEENIIIPSGEAVVFWIKNGHNQETTADEFNSNYGSSLTLGENLFTIESGGMANSGARGLVVATKSGLELNQAFYNDTDHDDTAANKGILFMYPFGDSIQQQKMSAGEEDASPGEVLPGQVPGTNKTWLQDNEEPTIQDQTSQETLTEPADLIIKATVEDNQMVEKVTLVYSTSGPEDVQSITLRHSGEPNIYTHTIPAAVMIGAEKFTYSIEATDGTNTFRTNEKTISVEGTTPTQDVRLNLENNAFVRGETLIKGAANGASANDVTLAIDGTPITTETFAALEKEAYLSFDIKNTNMYFKNAVTFDNKDILYTFSDSVNAYENLLVPIDPSLFQSGMNDKLSIKAGNKETPFEDVVEENRDDFLVRNIRLILSSGETFRDPTYGEPQEDISVGDGATAIQSVDLSFDIPSEHFAAKAYKWDTANVADGEHKITVSHGTNASEVTVIVDNTAPSITPTLGTEAYKGSFVIDATIEDSGSQVAEKTVTLDGETINLPYDTSSAVLTPGEHTLAITATDHAGNTAEKTTTFTTVAEHPDQPLSFSPEDGATNVQPGTPLNITVTDPTGDELDVQFFEGRTHDAFSDTIQFSKGATATEPPTTMTPSEQEAMSSDDIALLSEVDGKMLVSDTTGTFPYHRFDITLEKPLAQTDTVEAVWDGATLKGRKVTMYAWNPSTERWIHLKEHVADSTKLFQLKAEVGREFVANNTIQLMVQDEIPTPADYDYTFVWMSDTQYYSESYPYIYESQVEWIRDNKEAMDIRYVFHTGDIVDEVDQPYQWDVADKSMSVLEEADIPYGVLAGNHDVGQRNNDYTIYSSYFGKDRFEDQHTYGGSYKDNRGHYDLISAEGNDFIMMYMGWGVDEEGMDWMNEVLARYPNRTAILNFHEYLLVSGNRSGIGDDIFEAVVKPNPNVVAVLSGHYHDSETLVDAIDDDGDGEPDRRVYQMLADYQGGPEGGQGYMRLLHIDKETNQIYVNTYSPYMDDYNFYDTDEHGTKDEFKIEMDLQPQDKRVATDSFAVNIYSTEAIDDVQEVASGTSAEAAWDTKAGTTYSWYATLQDDFGGSTRSELMTFTTAGTGTPPEDDDEDDQGDDEDNQQDNENDENDDDKDEDKQDNDDENQESGSSNDSEDEQNEGSWVGDELHLNVNADGTLELPSDAFAEANEAVTIVLSAQADGEQRVDIDQEALQDLQNLPSSTWTTGSVQLTIPQEAWGNAEGAATLVIQTENAAGTAIVEPIGSAVTVGLEIDGEPNAWNAPVTLELSHSLTPQQQKLAGVYRMSGTEQTYLNGKINDQPATATVDQDGTYGLALYHAPFEDITSHWSRDAVRHVAAKHIAKGIQANAFVPENNLTRADMALFIGRMLDVNSDTDTSISFADVPNDHYAAGAIQAMANASIVEGYNGQFRPDDVITREEAVVMIVRALELQGDTWDAGPPASFTDSASVSGWAKDAVTQASSLRLIQGKGAGSFAPGATLTRAEMATMLSTWLSNQ</sequence>
<dbReference type="PROSITE" id="PS51841">
    <property type="entry name" value="LTD"/>
    <property type="match status" value="2"/>
</dbReference>